<keyword evidence="1" id="KW-0732">Signal</keyword>
<evidence type="ECO:0000313" key="3">
    <source>
        <dbReference type="Proteomes" id="UP001383192"/>
    </source>
</evidence>
<reference evidence="2 3" key="1">
    <citation type="submission" date="2024-01" db="EMBL/GenBank/DDBJ databases">
        <title>A draft genome for a cacao thread blight-causing isolate of Paramarasmius palmivorus.</title>
        <authorList>
            <person name="Baruah I.K."/>
            <person name="Bukari Y."/>
            <person name="Amoako-Attah I."/>
            <person name="Meinhardt L.W."/>
            <person name="Bailey B.A."/>
            <person name="Cohen S.P."/>
        </authorList>
    </citation>
    <scope>NUCLEOTIDE SEQUENCE [LARGE SCALE GENOMIC DNA]</scope>
    <source>
        <strain evidence="2 3">GH-12</strain>
    </source>
</reference>
<evidence type="ECO:0000313" key="2">
    <source>
        <dbReference type="EMBL" id="KAK7047574.1"/>
    </source>
</evidence>
<feature type="signal peptide" evidence="1">
    <location>
        <begin position="1"/>
        <end position="22"/>
    </location>
</feature>
<name>A0AAW0D871_9AGAR</name>
<organism evidence="2 3">
    <name type="scientific">Paramarasmius palmivorus</name>
    <dbReference type="NCBI Taxonomy" id="297713"/>
    <lineage>
        <taxon>Eukaryota</taxon>
        <taxon>Fungi</taxon>
        <taxon>Dikarya</taxon>
        <taxon>Basidiomycota</taxon>
        <taxon>Agaricomycotina</taxon>
        <taxon>Agaricomycetes</taxon>
        <taxon>Agaricomycetidae</taxon>
        <taxon>Agaricales</taxon>
        <taxon>Marasmiineae</taxon>
        <taxon>Marasmiaceae</taxon>
        <taxon>Paramarasmius</taxon>
    </lineage>
</organism>
<keyword evidence="3" id="KW-1185">Reference proteome</keyword>
<sequence>MKFLTLAVAFLSATYMTVQVDAATCDQAAVFVCVEAGGALAFERDVWAARQDYCGNNRWRNQQCFRYVGSGVNRIPIYIELDKPGANNQQVCWDALENIINHPGPSASTTRSHPVSTHKPNFGSPNMKSQALALAAIAALFSTVHAASDFV</sequence>
<dbReference type="EMBL" id="JAYKXP010000019">
    <property type="protein sequence ID" value="KAK7047574.1"/>
    <property type="molecule type" value="Genomic_DNA"/>
</dbReference>
<evidence type="ECO:0000256" key="1">
    <source>
        <dbReference type="SAM" id="SignalP"/>
    </source>
</evidence>
<comment type="caution">
    <text evidence="2">The sequence shown here is derived from an EMBL/GenBank/DDBJ whole genome shotgun (WGS) entry which is preliminary data.</text>
</comment>
<gene>
    <name evidence="2" type="ORF">VNI00_006342</name>
</gene>
<protein>
    <submittedName>
        <fullName evidence="2">Uncharacterized protein</fullName>
    </submittedName>
</protein>
<proteinExistence type="predicted"/>
<dbReference type="AlphaFoldDB" id="A0AAW0D871"/>
<dbReference type="Proteomes" id="UP001383192">
    <property type="component" value="Unassembled WGS sequence"/>
</dbReference>
<accession>A0AAW0D871</accession>
<feature type="chain" id="PRO_5043732158" evidence="1">
    <location>
        <begin position="23"/>
        <end position="151"/>
    </location>
</feature>